<dbReference type="SMART" id="SM00475">
    <property type="entry name" value="53EXOc"/>
    <property type="match status" value="1"/>
</dbReference>
<evidence type="ECO:0000313" key="4">
    <source>
        <dbReference type="EMBL" id="QHT79402.1"/>
    </source>
</evidence>
<dbReference type="SUPFAM" id="SSF88723">
    <property type="entry name" value="PIN domain-like"/>
    <property type="match status" value="1"/>
</dbReference>
<dbReference type="GO" id="GO:0008409">
    <property type="term" value="F:5'-3' exonuclease activity"/>
    <property type="evidence" value="ECO:0007669"/>
    <property type="project" value="InterPro"/>
</dbReference>
<protein>
    <recommendedName>
        <fullName evidence="3">5'-3' exonuclease domain-containing protein</fullName>
    </recommendedName>
</protein>
<dbReference type="InterPro" id="IPR020046">
    <property type="entry name" value="5-3_exonucl_a-hlix_arch_N"/>
</dbReference>
<organism evidence="4">
    <name type="scientific">viral metagenome</name>
    <dbReference type="NCBI Taxonomy" id="1070528"/>
    <lineage>
        <taxon>unclassified sequences</taxon>
        <taxon>metagenomes</taxon>
        <taxon>organismal metagenomes</taxon>
    </lineage>
</organism>
<feature type="domain" description="5'-3' exonuclease" evidence="3">
    <location>
        <begin position="7"/>
        <end position="276"/>
    </location>
</feature>
<dbReference type="AlphaFoldDB" id="A0A6C0HFN2"/>
<keyword evidence="2" id="KW-0378">Hydrolase</keyword>
<keyword evidence="1" id="KW-0540">Nuclease</keyword>
<name>A0A6C0HFN2_9ZZZZ</name>
<dbReference type="Pfam" id="PF02739">
    <property type="entry name" value="5_3_exonuc_N"/>
    <property type="match status" value="1"/>
</dbReference>
<dbReference type="PANTHER" id="PTHR42646:SF2">
    <property type="entry name" value="5'-3' EXONUCLEASE FAMILY PROTEIN"/>
    <property type="match status" value="1"/>
</dbReference>
<dbReference type="GO" id="GO:0033567">
    <property type="term" value="P:DNA replication, Okazaki fragment processing"/>
    <property type="evidence" value="ECO:0007669"/>
    <property type="project" value="InterPro"/>
</dbReference>
<dbReference type="InterPro" id="IPR038969">
    <property type="entry name" value="FEN"/>
</dbReference>
<proteinExistence type="predicted"/>
<evidence type="ECO:0000256" key="2">
    <source>
        <dbReference type="ARBA" id="ARBA00022801"/>
    </source>
</evidence>
<accession>A0A6C0HFN2</accession>
<reference evidence="4" key="1">
    <citation type="journal article" date="2020" name="Nature">
        <title>Giant virus diversity and host interactions through global metagenomics.</title>
        <authorList>
            <person name="Schulz F."/>
            <person name="Roux S."/>
            <person name="Paez-Espino D."/>
            <person name="Jungbluth S."/>
            <person name="Walsh D.A."/>
            <person name="Denef V.J."/>
            <person name="McMahon K.D."/>
            <person name="Konstantinidis K.T."/>
            <person name="Eloe-Fadrosh E.A."/>
            <person name="Kyrpides N.C."/>
            <person name="Woyke T."/>
        </authorList>
    </citation>
    <scope>NUCLEOTIDE SEQUENCE</scope>
    <source>
        <strain evidence="4">GVMAG-M-3300023184-101</strain>
    </source>
</reference>
<dbReference type="Gene3D" id="1.10.150.20">
    <property type="entry name" value="5' to 3' exonuclease, C-terminal subdomain"/>
    <property type="match status" value="1"/>
</dbReference>
<dbReference type="GO" id="GO:0003677">
    <property type="term" value="F:DNA binding"/>
    <property type="evidence" value="ECO:0007669"/>
    <property type="project" value="InterPro"/>
</dbReference>
<dbReference type="InterPro" id="IPR002421">
    <property type="entry name" value="5-3_exonuclease"/>
</dbReference>
<dbReference type="SUPFAM" id="SSF47807">
    <property type="entry name" value="5' to 3' exonuclease, C-terminal subdomain"/>
    <property type="match status" value="1"/>
</dbReference>
<dbReference type="GO" id="GO:0017108">
    <property type="term" value="F:5'-flap endonuclease activity"/>
    <property type="evidence" value="ECO:0007669"/>
    <property type="project" value="InterPro"/>
</dbReference>
<sequence length="278" mass="32428">MSTHYNNYILIDGSYYIFYRYYALNVWWKLANVDHDNVEGEEKPPFECPEFVDKFKSTFVSKIHEIDKQLKLKNTIKYVGKDCRRGDIWRTALYPEYKATRGSSNTNSNEFFGAPFFRMAYGEHLYETAGIKQILSYPSLEADDCIALFAKHLYRVEPDAHIWIIASDMDYLQITNDRIHLYDLKFKNICEKSSGDPLEDLFCKIVAGDKSDNIPSVFKKCGIKTAQKYFKDRDIFEKKLAADKEAQAIYQLNTTLVDFNCIPSELVEGFKQMYLPTM</sequence>
<dbReference type="InterPro" id="IPR036279">
    <property type="entry name" value="5-3_exonuclease_C_sf"/>
</dbReference>
<dbReference type="InterPro" id="IPR029060">
    <property type="entry name" value="PIN-like_dom_sf"/>
</dbReference>
<evidence type="ECO:0000256" key="1">
    <source>
        <dbReference type="ARBA" id="ARBA00022722"/>
    </source>
</evidence>
<dbReference type="EMBL" id="MN739949">
    <property type="protein sequence ID" value="QHT79402.1"/>
    <property type="molecule type" value="Genomic_DNA"/>
</dbReference>
<dbReference type="Gene3D" id="3.40.50.1010">
    <property type="entry name" value="5'-nuclease"/>
    <property type="match status" value="1"/>
</dbReference>
<evidence type="ECO:0000259" key="3">
    <source>
        <dbReference type="SMART" id="SM00475"/>
    </source>
</evidence>
<dbReference type="PANTHER" id="PTHR42646">
    <property type="entry name" value="FLAP ENDONUCLEASE XNI"/>
    <property type="match status" value="1"/>
</dbReference>